<reference evidence="1" key="1">
    <citation type="submission" date="2023-04" db="EMBL/GenBank/DDBJ databases">
        <title>Draft Genome sequencing of Naganishia species isolated from polar environments using Oxford Nanopore Technology.</title>
        <authorList>
            <person name="Leo P."/>
            <person name="Venkateswaran K."/>
        </authorList>
    </citation>
    <scope>NUCLEOTIDE SEQUENCE</scope>
    <source>
        <strain evidence="1">DBVPG 5303</strain>
    </source>
</reference>
<dbReference type="Proteomes" id="UP001234202">
    <property type="component" value="Unassembled WGS sequence"/>
</dbReference>
<keyword evidence="2" id="KW-1185">Reference proteome</keyword>
<name>A0ACC2XJF0_9TREE</name>
<protein>
    <submittedName>
        <fullName evidence="1">Uncharacterized protein</fullName>
    </submittedName>
</protein>
<evidence type="ECO:0000313" key="2">
    <source>
        <dbReference type="Proteomes" id="UP001234202"/>
    </source>
</evidence>
<gene>
    <name evidence="1" type="ORF">QFC24_003545</name>
</gene>
<organism evidence="1 2">
    <name type="scientific">Naganishia onofrii</name>
    <dbReference type="NCBI Taxonomy" id="1851511"/>
    <lineage>
        <taxon>Eukaryota</taxon>
        <taxon>Fungi</taxon>
        <taxon>Dikarya</taxon>
        <taxon>Basidiomycota</taxon>
        <taxon>Agaricomycotina</taxon>
        <taxon>Tremellomycetes</taxon>
        <taxon>Filobasidiales</taxon>
        <taxon>Filobasidiaceae</taxon>
        <taxon>Naganishia</taxon>
    </lineage>
</organism>
<accession>A0ACC2XJF0</accession>
<comment type="caution">
    <text evidence="1">The sequence shown here is derived from an EMBL/GenBank/DDBJ whole genome shotgun (WGS) entry which is preliminary data.</text>
</comment>
<dbReference type="EMBL" id="JASBWV010000011">
    <property type="protein sequence ID" value="KAJ9123771.1"/>
    <property type="molecule type" value="Genomic_DNA"/>
</dbReference>
<proteinExistence type="predicted"/>
<evidence type="ECO:0000313" key="1">
    <source>
        <dbReference type="EMBL" id="KAJ9123771.1"/>
    </source>
</evidence>
<sequence length="543" mass="57380">MNQATPTVASGSGGSTSGSTTRNRHPADQEQEQEEDEEERIMTPTQASLAVPSIAAMPVPVSIASASTSTSAAAGGTGKSRISRKKPLDLDISRSLGGLGVRKAPVHPLGDGDGGAGTRDELGEKLQGMRVGEVGNMMRTARPTTTTTTTTMMMTSRHSSSSLAVQDPLSSSTTATTTTRKKKPTSSHGPKERETPSSSSSQLTEAGPFGDLRNDEFKVLGDLGAGAGGTVDKVVHVPTGTVMAKKLVLIDAKPAVRKQILRELQIMHTCASPFIVSFYGAFMKEPHICICMEYMDRTSLDGVYKKHGAIGIQVVGKIAEAVLEGLTYLYDVHRIIHRDIKPSNILVNSRGAIKICDFGVSGELINSIANTFVGTSTYMSPERIQGGNYSVKSDVWSLGISLIELALGRFPFSNNDDHDPASNGSNGPGNGNGNGRSAEDDSDLPDELRATAKASRAPPVLPGAGAANSPPPVAAAGPNMSILDLLQYIVNEPAPRLTPPGKYPREAEVFVDDCLRKDPGLRKNPKQLLVTPEDLEVWAKGMA</sequence>